<protein>
    <recommendedName>
        <fullName evidence="1">C2H2-type domain-containing protein</fullName>
    </recommendedName>
</protein>
<dbReference type="GO" id="GO:0000981">
    <property type="term" value="F:DNA-binding transcription factor activity, RNA polymerase II-specific"/>
    <property type="evidence" value="ECO:0007669"/>
    <property type="project" value="TreeGrafter"/>
</dbReference>
<reference evidence="2" key="2">
    <citation type="submission" date="2023-06" db="EMBL/GenBank/DDBJ databases">
        <authorList>
            <consortium name="Lawrence Berkeley National Laboratory"/>
            <person name="Haridas S."/>
            <person name="Hensen N."/>
            <person name="Bonometti L."/>
            <person name="Westerberg I."/>
            <person name="Brannstrom I.O."/>
            <person name="Guillou S."/>
            <person name="Cros-Aarteil S."/>
            <person name="Calhoun S."/>
            <person name="Kuo A."/>
            <person name="Mondo S."/>
            <person name="Pangilinan J."/>
            <person name="Riley R."/>
            <person name="Labutti K."/>
            <person name="Andreopoulos B."/>
            <person name="Lipzen A."/>
            <person name="Chen C."/>
            <person name="Yanf M."/>
            <person name="Daum C."/>
            <person name="Ng V."/>
            <person name="Clum A."/>
            <person name="Steindorff A."/>
            <person name="Ohm R."/>
            <person name="Martin F."/>
            <person name="Silar P."/>
            <person name="Natvig D."/>
            <person name="Lalanne C."/>
            <person name="Gautier V."/>
            <person name="Ament-Velasquez S.L."/>
            <person name="Kruys A."/>
            <person name="Hutchinson M.I."/>
            <person name="Powell A.J."/>
            <person name="Barry K."/>
            <person name="Miller A.N."/>
            <person name="Grigoriev I.V."/>
            <person name="Debuchy R."/>
            <person name="Gladieux P."/>
            <person name="Thoren M.H."/>
            <person name="Johannesson H."/>
        </authorList>
    </citation>
    <scope>NUCLEOTIDE SEQUENCE</scope>
    <source>
        <strain evidence="2">CBS 955.72</strain>
    </source>
</reference>
<dbReference type="InterPro" id="IPR013087">
    <property type="entry name" value="Znf_C2H2_type"/>
</dbReference>
<reference evidence="2" key="1">
    <citation type="journal article" date="2023" name="Mol. Phylogenet. Evol.">
        <title>Genome-scale phylogeny and comparative genomics of the fungal order Sordariales.</title>
        <authorList>
            <person name="Hensen N."/>
            <person name="Bonometti L."/>
            <person name="Westerberg I."/>
            <person name="Brannstrom I.O."/>
            <person name="Guillou S."/>
            <person name="Cros-Aarteil S."/>
            <person name="Calhoun S."/>
            <person name="Haridas S."/>
            <person name="Kuo A."/>
            <person name="Mondo S."/>
            <person name="Pangilinan J."/>
            <person name="Riley R."/>
            <person name="LaButti K."/>
            <person name="Andreopoulos B."/>
            <person name="Lipzen A."/>
            <person name="Chen C."/>
            <person name="Yan M."/>
            <person name="Daum C."/>
            <person name="Ng V."/>
            <person name="Clum A."/>
            <person name="Steindorff A."/>
            <person name="Ohm R.A."/>
            <person name="Martin F."/>
            <person name="Silar P."/>
            <person name="Natvig D.O."/>
            <person name="Lalanne C."/>
            <person name="Gautier V."/>
            <person name="Ament-Velasquez S.L."/>
            <person name="Kruys A."/>
            <person name="Hutchinson M.I."/>
            <person name="Powell A.J."/>
            <person name="Barry K."/>
            <person name="Miller A.N."/>
            <person name="Grigoriev I.V."/>
            <person name="Debuchy R."/>
            <person name="Gladieux P."/>
            <person name="Hiltunen Thoren M."/>
            <person name="Johannesson H."/>
        </authorList>
    </citation>
    <scope>NUCLEOTIDE SEQUENCE</scope>
    <source>
        <strain evidence="2">CBS 955.72</strain>
    </source>
</reference>
<comment type="caution">
    <text evidence="2">The sequence shown here is derived from an EMBL/GenBank/DDBJ whole genome shotgun (WGS) entry which is preliminary data.</text>
</comment>
<dbReference type="InterPro" id="IPR022698">
    <property type="entry name" value="OrsD"/>
</dbReference>
<feature type="domain" description="C2H2-type" evidence="1">
    <location>
        <begin position="89"/>
        <end position="112"/>
    </location>
</feature>
<dbReference type="AlphaFoldDB" id="A0AAJ0HSE0"/>
<evidence type="ECO:0000259" key="1">
    <source>
        <dbReference type="PROSITE" id="PS00028"/>
    </source>
</evidence>
<accession>A0AAJ0HSE0</accession>
<keyword evidence="3" id="KW-1185">Reference proteome</keyword>
<organism evidence="2 3">
    <name type="scientific">Lasiosphaeria hispida</name>
    <dbReference type="NCBI Taxonomy" id="260671"/>
    <lineage>
        <taxon>Eukaryota</taxon>
        <taxon>Fungi</taxon>
        <taxon>Dikarya</taxon>
        <taxon>Ascomycota</taxon>
        <taxon>Pezizomycotina</taxon>
        <taxon>Sordariomycetes</taxon>
        <taxon>Sordariomycetidae</taxon>
        <taxon>Sordariales</taxon>
        <taxon>Lasiosphaeriaceae</taxon>
        <taxon>Lasiosphaeria</taxon>
    </lineage>
</organism>
<gene>
    <name evidence="2" type="ORF">B0T25DRAFT_535823</name>
</gene>
<name>A0AAJ0HSE0_9PEZI</name>
<sequence>MPIAPQVPRPSLIEYNAQHCVLICCDCKYAIQKTALGSHLLRHKIYRGERQRLLSSFAQLRLLEPDDVQPPPAGSPPIPRLPVMSGYRCTATGCGSLWASVKRMRRHWSEGHGFREPPSDDFATIVCLQTFFRGTKLRYFEVEAPKPTIEPASSVLESTTFNLDLQTLQYFHHFTSVAAATLTVRKGPSTSHWQADVVAKALQLPWLMCGLLAISASHLAVLSDNETTKQAHSKQSARFQQEFLTPWSALKADPRVADIDGAKEGAQMVCIQQCYQWTSESPSAEFLPFSPNSFITAIQGCANADLALRFAAGDNNRPAEPLELVANSISDVTSNVPGTSPPELLKLLRLLPFRMAEALPKPDSASEFFTTVSALDVLAQCCSASYVSDDLWAVWEGVERWLQSVSVGYKQMVWRGNPAALVILAHWGLLVARAEEQCWFLKGSAAKLLHFIMTELPQDDATQSLVKDLLDTPSLHGTGRSPEC</sequence>
<dbReference type="PROSITE" id="PS00028">
    <property type="entry name" value="ZINC_FINGER_C2H2_1"/>
    <property type="match status" value="1"/>
</dbReference>
<dbReference type="EMBL" id="JAUIQD010000002">
    <property type="protein sequence ID" value="KAK3360528.1"/>
    <property type="molecule type" value="Genomic_DNA"/>
</dbReference>
<dbReference type="Proteomes" id="UP001275084">
    <property type="component" value="Unassembled WGS sequence"/>
</dbReference>
<dbReference type="InterPro" id="IPR052400">
    <property type="entry name" value="Zn2-C6_fungal_TF"/>
</dbReference>
<dbReference type="PANTHER" id="PTHR47657">
    <property type="entry name" value="STEROL REGULATORY ELEMENT-BINDING PROTEIN ECM22"/>
    <property type="match status" value="1"/>
</dbReference>
<proteinExistence type="predicted"/>
<dbReference type="Pfam" id="PF12013">
    <property type="entry name" value="OrsD"/>
    <property type="match status" value="1"/>
</dbReference>
<evidence type="ECO:0000313" key="3">
    <source>
        <dbReference type="Proteomes" id="UP001275084"/>
    </source>
</evidence>
<dbReference type="PANTHER" id="PTHR47657:SF3">
    <property type="entry name" value="ORSELLINIC ACID_F9775 BIOSYNTHESIS CLUSTER PROTEIN D-RELATED"/>
    <property type="match status" value="1"/>
</dbReference>
<evidence type="ECO:0000313" key="2">
    <source>
        <dbReference type="EMBL" id="KAK3360528.1"/>
    </source>
</evidence>